<sequence>MSRMTWLLGAWVSTIASMSAFPVHAQTGEPAVIAAWTAAHQHSLLDEFEAFLGMPDVATDKAAIRRNAEVLVRMMDKRGLHPRLLENADRSAPPAVYGEWSVPGATRTLVIYAHYDGQAVDPAEWSSDPWKPVWRRGRLDVAPEIVERDASKPIDPDWRLYARSASDDKAGVFAILAATDALKANGLLPTANLRFFFDGEEEQGSPHIGELMRLNRASLRADAWLICDGPVHLSGRRQLVFGVRGDANVELTVYGPKRPLHSGHYGNFIVNPALKLARLLASMKTDEGRVAVAGWYDDVVPLGAAEKAAIAAAPEDDAGLLRDLGQVTAEMPGTSLAEAINQPSLNINGIRVADVGAQARNVIPTEARATLDLRLVKGNTVEGQFGHLRAHIEKQGYLVLDRAPTDGERTSHAKIATVTLESGGYPASRTPMDLPIARDVAAAMRTVAGDSLVLTPTMGGSLPLYLITEVTGAPTLVIPLANPDNNQHAENENLRVGHLWDGIATLAAVMRLPSAAAAGD</sequence>
<dbReference type="EMBL" id="FOVF01000015">
    <property type="protein sequence ID" value="SFN33330.1"/>
    <property type="molecule type" value="Genomic_DNA"/>
</dbReference>
<dbReference type="STRING" id="578942.SAMN05216289_11521"/>
<evidence type="ECO:0000256" key="4">
    <source>
        <dbReference type="SAM" id="SignalP"/>
    </source>
</evidence>
<dbReference type="OrthoDB" id="9761532at2"/>
<evidence type="ECO:0000313" key="6">
    <source>
        <dbReference type="EMBL" id="SFN33330.1"/>
    </source>
</evidence>
<gene>
    <name evidence="6" type="ORF">SAMN05216289_11521</name>
</gene>
<dbReference type="InterPro" id="IPR011650">
    <property type="entry name" value="Peptidase_M20_dimer"/>
</dbReference>
<dbReference type="Proteomes" id="UP000198575">
    <property type="component" value="Unassembled WGS sequence"/>
</dbReference>
<feature type="signal peptide" evidence="4">
    <location>
        <begin position="1"/>
        <end position="25"/>
    </location>
</feature>
<dbReference type="GO" id="GO:0008233">
    <property type="term" value="F:peptidase activity"/>
    <property type="evidence" value="ECO:0007669"/>
    <property type="project" value="UniProtKB-KW"/>
</dbReference>
<evidence type="ECO:0000256" key="3">
    <source>
        <dbReference type="ARBA" id="ARBA00022801"/>
    </source>
</evidence>
<dbReference type="Pfam" id="PF01546">
    <property type="entry name" value="Peptidase_M20"/>
    <property type="match status" value="1"/>
</dbReference>
<dbReference type="Pfam" id="PF07687">
    <property type="entry name" value="M20_dimer"/>
    <property type="match status" value="1"/>
</dbReference>
<dbReference type="Gene3D" id="3.30.70.360">
    <property type="match status" value="1"/>
</dbReference>
<keyword evidence="1" id="KW-0645">Protease</keyword>
<name>A0A1I4Y747_9GAMM</name>
<proteinExistence type="predicted"/>
<dbReference type="PANTHER" id="PTHR43270:SF8">
    <property type="entry name" value="DI- AND TRIPEPTIDASE DUG2-RELATED"/>
    <property type="match status" value="1"/>
</dbReference>
<feature type="domain" description="Peptidase M20 dimerisation" evidence="5">
    <location>
        <begin position="242"/>
        <end position="395"/>
    </location>
</feature>
<dbReference type="InterPro" id="IPR002933">
    <property type="entry name" value="Peptidase_M20"/>
</dbReference>
<evidence type="ECO:0000313" key="7">
    <source>
        <dbReference type="Proteomes" id="UP000198575"/>
    </source>
</evidence>
<dbReference type="SUPFAM" id="SSF53187">
    <property type="entry name" value="Zn-dependent exopeptidases"/>
    <property type="match status" value="1"/>
</dbReference>
<evidence type="ECO:0000256" key="1">
    <source>
        <dbReference type="ARBA" id="ARBA00022670"/>
    </source>
</evidence>
<dbReference type="InterPro" id="IPR051458">
    <property type="entry name" value="Cyt/Met_Dipeptidase"/>
</dbReference>
<evidence type="ECO:0000256" key="2">
    <source>
        <dbReference type="ARBA" id="ARBA00022723"/>
    </source>
</evidence>
<dbReference type="Gene3D" id="3.40.630.10">
    <property type="entry name" value="Zn peptidases"/>
    <property type="match status" value="1"/>
</dbReference>
<keyword evidence="7" id="KW-1185">Reference proteome</keyword>
<keyword evidence="4" id="KW-0732">Signal</keyword>
<protein>
    <submittedName>
        <fullName evidence="6">Acetylornithine deacetylase/Succinyl-diaminopimelate desuccinylase</fullName>
    </submittedName>
</protein>
<keyword evidence="3" id="KW-0378">Hydrolase</keyword>
<keyword evidence="2" id="KW-0479">Metal-binding</keyword>
<dbReference type="AlphaFoldDB" id="A0A1I4Y747"/>
<organism evidence="6 7">
    <name type="scientific">Dokdonella immobilis</name>
    <dbReference type="NCBI Taxonomy" id="578942"/>
    <lineage>
        <taxon>Bacteria</taxon>
        <taxon>Pseudomonadati</taxon>
        <taxon>Pseudomonadota</taxon>
        <taxon>Gammaproteobacteria</taxon>
        <taxon>Lysobacterales</taxon>
        <taxon>Rhodanobacteraceae</taxon>
        <taxon>Dokdonella</taxon>
    </lineage>
</organism>
<feature type="chain" id="PRO_5011618839" evidence="4">
    <location>
        <begin position="26"/>
        <end position="520"/>
    </location>
</feature>
<dbReference type="PANTHER" id="PTHR43270">
    <property type="entry name" value="BETA-ALA-HIS DIPEPTIDASE"/>
    <property type="match status" value="1"/>
</dbReference>
<reference evidence="6 7" key="1">
    <citation type="submission" date="2016-10" db="EMBL/GenBank/DDBJ databases">
        <authorList>
            <person name="de Groot N.N."/>
        </authorList>
    </citation>
    <scope>NUCLEOTIDE SEQUENCE [LARGE SCALE GENOMIC DNA]</scope>
    <source>
        <strain evidence="6 7">CGMCC 1.7659</strain>
    </source>
</reference>
<accession>A0A1I4Y747</accession>
<dbReference type="GO" id="GO:0006508">
    <property type="term" value="P:proteolysis"/>
    <property type="evidence" value="ECO:0007669"/>
    <property type="project" value="UniProtKB-KW"/>
</dbReference>
<dbReference type="GO" id="GO:0046872">
    <property type="term" value="F:metal ion binding"/>
    <property type="evidence" value="ECO:0007669"/>
    <property type="project" value="UniProtKB-KW"/>
</dbReference>
<evidence type="ECO:0000259" key="5">
    <source>
        <dbReference type="Pfam" id="PF07687"/>
    </source>
</evidence>
<dbReference type="RefSeq" id="WP_092407985.1">
    <property type="nucleotide sequence ID" value="NZ_FOVF01000015.1"/>
</dbReference>